<evidence type="ECO:0000313" key="3">
    <source>
        <dbReference type="EMBL" id="SBV93452.1"/>
    </source>
</evidence>
<organism evidence="3">
    <name type="scientific">uncultured Dysgonomonas sp</name>
    <dbReference type="NCBI Taxonomy" id="206096"/>
    <lineage>
        <taxon>Bacteria</taxon>
        <taxon>Pseudomonadati</taxon>
        <taxon>Bacteroidota</taxon>
        <taxon>Bacteroidia</taxon>
        <taxon>Bacteroidales</taxon>
        <taxon>Dysgonomonadaceae</taxon>
        <taxon>Dysgonomonas</taxon>
        <taxon>environmental samples</taxon>
    </lineage>
</organism>
<gene>
    <name evidence="3" type="ORF">KL86DYS2_10543</name>
</gene>
<evidence type="ECO:0000259" key="2">
    <source>
        <dbReference type="Pfam" id="PF00582"/>
    </source>
</evidence>
<dbReference type="InterPro" id="IPR006015">
    <property type="entry name" value="Universal_stress_UspA"/>
</dbReference>
<dbReference type="CDD" id="cd00293">
    <property type="entry name" value="USP-like"/>
    <property type="match status" value="2"/>
</dbReference>
<dbReference type="Gene3D" id="3.40.50.620">
    <property type="entry name" value="HUPs"/>
    <property type="match status" value="2"/>
</dbReference>
<dbReference type="InterPro" id="IPR006016">
    <property type="entry name" value="UspA"/>
</dbReference>
<comment type="similarity">
    <text evidence="1">Belongs to the universal stress protein A family.</text>
</comment>
<dbReference type="PANTHER" id="PTHR46268">
    <property type="entry name" value="STRESS RESPONSE PROTEIN NHAX"/>
    <property type="match status" value="1"/>
</dbReference>
<proteinExistence type="inferred from homology"/>
<dbReference type="PANTHER" id="PTHR46268:SF6">
    <property type="entry name" value="UNIVERSAL STRESS PROTEIN UP12"/>
    <property type="match status" value="1"/>
</dbReference>
<dbReference type="PRINTS" id="PR01438">
    <property type="entry name" value="UNVRSLSTRESS"/>
</dbReference>
<accession>A0A212J1U5</accession>
<name>A0A212J1U5_9BACT</name>
<reference evidence="3" key="1">
    <citation type="submission" date="2016-04" db="EMBL/GenBank/DDBJ databases">
        <authorList>
            <person name="Evans L.H."/>
            <person name="Alamgir A."/>
            <person name="Owens N."/>
            <person name="Weber N.D."/>
            <person name="Virtaneva K."/>
            <person name="Barbian K."/>
            <person name="Babar A."/>
            <person name="Rosenke K."/>
        </authorList>
    </citation>
    <scope>NUCLEOTIDE SEQUENCE</scope>
    <source>
        <strain evidence="3">86-2</strain>
    </source>
</reference>
<dbReference type="RefSeq" id="WP_296946899.1">
    <property type="nucleotide sequence ID" value="NZ_LT599021.1"/>
</dbReference>
<dbReference type="Pfam" id="PF00582">
    <property type="entry name" value="Usp"/>
    <property type="match status" value="2"/>
</dbReference>
<feature type="domain" description="UspA" evidence="2">
    <location>
        <begin position="291"/>
        <end position="369"/>
    </location>
</feature>
<dbReference type="InterPro" id="IPR014729">
    <property type="entry name" value="Rossmann-like_a/b/a_fold"/>
</dbReference>
<protein>
    <recommendedName>
        <fullName evidence="2">UspA domain-containing protein</fullName>
    </recommendedName>
</protein>
<evidence type="ECO:0000256" key="1">
    <source>
        <dbReference type="ARBA" id="ARBA00008791"/>
    </source>
</evidence>
<sequence length="369" mass="42505">MKEDKLVTIAIHTPQKAYILKQVLEERGINTHLVNVSQNADDTSLGLAVRVDKEDVMNAISVIENKKLFRYDDEKISKIDDGRKRILVAVDFSSYSIKACHAAFTIAQQTNAKVKILHVYRVHFPITFPFADNLNKDDESDVLSVARRRMLDFCNEIDEKITQKEFPPINYSYSLREGLISEEIENFVEEYKPFLLVLGTKGLSNNKRNVVGNVTADIIEMTNVPVMAIPENFTIENTLDFQNIAFLTNFQKRDLDAFDFLVNILKPYPNVRITLTHVNVINKKDEKWSEAELAEMKKYFIDKYPELNVSYQLIDGPNMADSINEFIKKENINIVMLNTKRRNLFGRIFLASISRKVLINSDVALIIFR</sequence>
<dbReference type="SUPFAM" id="SSF52402">
    <property type="entry name" value="Adenine nucleotide alpha hydrolases-like"/>
    <property type="match status" value="2"/>
</dbReference>
<dbReference type="EMBL" id="FLUL01000001">
    <property type="protein sequence ID" value="SBV93452.1"/>
    <property type="molecule type" value="Genomic_DNA"/>
</dbReference>
<dbReference type="AlphaFoldDB" id="A0A212J1U5"/>
<feature type="domain" description="UspA" evidence="2">
    <location>
        <begin position="83"/>
        <end position="230"/>
    </location>
</feature>